<evidence type="ECO:0000313" key="2">
    <source>
        <dbReference type="Proteomes" id="UP001214250"/>
    </source>
</evidence>
<protein>
    <submittedName>
        <fullName evidence="1">Uncharacterized protein</fullName>
    </submittedName>
</protein>
<gene>
    <name evidence="1" type="ORF">PQO03_01410</name>
</gene>
<sequence>MKIIVAYFIFVSFGFGQPEKEQVIFTKFHDKIINLKQNEASEVLIKNAKQTPSITADLLVIYIYSHITIKIRENLLRSSWLDLYVKRL</sequence>
<organism evidence="1 2">
    <name type="scientific">Lentisphaera profundi</name>
    <dbReference type="NCBI Taxonomy" id="1658616"/>
    <lineage>
        <taxon>Bacteria</taxon>
        <taxon>Pseudomonadati</taxon>
        <taxon>Lentisphaerota</taxon>
        <taxon>Lentisphaeria</taxon>
        <taxon>Lentisphaerales</taxon>
        <taxon>Lentisphaeraceae</taxon>
        <taxon>Lentisphaera</taxon>
    </lineage>
</organism>
<name>A0ABY7VV56_9BACT</name>
<dbReference type="RefSeq" id="WP_274150689.1">
    <property type="nucleotide sequence ID" value="NZ_CP117811.1"/>
</dbReference>
<reference evidence="1 2" key="1">
    <citation type="submission" date="2023-02" db="EMBL/GenBank/DDBJ databases">
        <title>Genome sequence of Lentisphaera profundi SAORIC-696.</title>
        <authorList>
            <person name="Kim e."/>
            <person name="Cho J.-C."/>
            <person name="Choi A."/>
            <person name="Kang I."/>
        </authorList>
    </citation>
    <scope>NUCLEOTIDE SEQUENCE [LARGE SCALE GENOMIC DNA]</scope>
    <source>
        <strain evidence="1 2">SAORIC-696</strain>
    </source>
</reference>
<evidence type="ECO:0000313" key="1">
    <source>
        <dbReference type="EMBL" id="WDE96624.1"/>
    </source>
</evidence>
<accession>A0ABY7VV56</accession>
<dbReference type="EMBL" id="CP117811">
    <property type="protein sequence ID" value="WDE96624.1"/>
    <property type="molecule type" value="Genomic_DNA"/>
</dbReference>
<keyword evidence="2" id="KW-1185">Reference proteome</keyword>
<dbReference type="Proteomes" id="UP001214250">
    <property type="component" value="Chromosome 1"/>
</dbReference>
<proteinExistence type="predicted"/>